<keyword evidence="2" id="KW-1185">Reference proteome</keyword>
<gene>
    <name evidence="1" type="ORF">SAMN05445850_3050</name>
</gene>
<proteinExistence type="predicted"/>
<evidence type="ECO:0000313" key="2">
    <source>
        <dbReference type="Proteomes" id="UP000199365"/>
    </source>
</evidence>
<organism evidence="1 2">
    <name type="scientific">Paraburkholderia tuberum</name>
    <dbReference type="NCBI Taxonomy" id="157910"/>
    <lineage>
        <taxon>Bacteria</taxon>
        <taxon>Pseudomonadati</taxon>
        <taxon>Pseudomonadota</taxon>
        <taxon>Betaproteobacteria</taxon>
        <taxon>Burkholderiales</taxon>
        <taxon>Burkholderiaceae</taxon>
        <taxon>Paraburkholderia</taxon>
    </lineage>
</organism>
<dbReference type="EMBL" id="FNKX01000001">
    <property type="protein sequence ID" value="SDR15968.1"/>
    <property type="molecule type" value="Genomic_DNA"/>
</dbReference>
<dbReference type="Proteomes" id="UP000199365">
    <property type="component" value="Unassembled WGS sequence"/>
</dbReference>
<accession>A0A1H1GSU6</accession>
<evidence type="ECO:0000313" key="1">
    <source>
        <dbReference type="EMBL" id="SDR15968.1"/>
    </source>
</evidence>
<sequence length="31" mass="3473">MHRMKALGLGESLDIKGFTAKNWVLSKLSQI</sequence>
<name>A0A1H1GSU6_9BURK</name>
<reference evidence="2" key="1">
    <citation type="submission" date="2016-10" db="EMBL/GenBank/DDBJ databases">
        <authorList>
            <person name="Varghese N."/>
            <person name="Submissions S."/>
        </authorList>
    </citation>
    <scope>NUCLEOTIDE SEQUENCE [LARGE SCALE GENOMIC DNA]</scope>
    <source>
        <strain evidence="2">DUS833</strain>
    </source>
</reference>
<dbReference type="AlphaFoldDB" id="A0A1H1GSU6"/>
<protein>
    <submittedName>
        <fullName evidence="1">Uncharacterized protein</fullName>
    </submittedName>
</protein>